<keyword evidence="1" id="KW-0547">Nucleotide-binding</keyword>
<feature type="compositionally biased region" description="Low complexity" evidence="4">
    <location>
        <begin position="1775"/>
        <end position="1800"/>
    </location>
</feature>
<dbReference type="PANTHER" id="PTHR24346">
    <property type="entry name" value="MAP/MICROTUBULE AFFINITY-REGULATING KINASE"/>
    <property type="match status" value="1"/>
</dbReference>
<feature type="region of interest" description="Disordered" evidence="4">
    <location>
        <begin position="1771"/>
        <end position="1807"/>
    </location>
</feature>
<feature type="compositionally biased region" description="Low complexity" evidence="4">
    <location>
        <begin position="1178"/>
        <end position="1197"/>
    </location>
</feature>
<gene>
    <name evidence="6" type="ORF">TASK_LOCUS4634</name>
</gene>
<feature type="compositionally biased region" description="Polar residues" evidence="4">
    <location>
        <begin position="1610"/>
        <end position="1629"/>
    </location>
</feature>
<dbReference type="EMBL" id="UYRS01018360">
    <property type="protein sequence ID" value="VDK33743.1"/>
    <property type="molecule type" value="Genomic_DNA"/>
</dbReference>
<feature type="region of interest" description="Disordered" evidence="4">
    <location>
        <begin position="1122"/>
        <end position="1206"/>
    </location>
</feature>
<dbReference type="PANTHER" id="PTHR24346:SF30">
    <property type="entry name" value="MATERNAL EMBRYONIC LEUCINE ZIPPER KINASE"/>
    <property type="match status" value="1"/>
</dbReference>
<dbReference type="Pfam" id="PF00069">
    <property type="entry name" value="Pkinase"/>
    <property type="match status" value="1"/>
</dbReference>
<feature type="region of interest" description="Disordered" evidence="4">
    <location>
        <begin position="1610"/>
        <end position="1640"/>
    </location>
</feature>
<dbReference type="InterPro" id="IPR000719">
    <property type="entry name" value="Prot_kinase_dom"/>
</dbReference>
<evidence type="ECO:0000313" key="7">
    <source>
        <dbReference type="Proteomes" id="UP000282613"/>
    </source>
</evidence>
<dbReference type="SUPFAM" id="SSF56112">
    <property type="entry name" value="Protein kinase-like (PK-like)"/>
    <property type="match status" value="1"/>
</dbReference>
<evidence type="ECO:0000313" key="8">
    <source>
        <dbReference type="WBParaSite" id="TASK_0000463301-mRNA-1"/>
    </source>
</evidence>
<name>A0A158R7Z6_TAEAS</name>
<feature type="region of interest" description="Disordered" evidence="4">
    <location>
        <begin position="752"/>
        <end position="777"/>
    </location>
</feature>
<feature type="region of interest" description="Disordered" evidence="4">
    <location>
        <begin position="1004"/>
        <end position="1024"/>
    </location>
</feature>
<feature type="compositionally biased region" description="Polar residues" evidence="4">
    <location>
        <begin position="662"/>
        <end position="675"/>
    </location>
</feature>
<dbReference type="PROSITE" id="PS50011">
    <property type="entry name" value="PROTEIN_KINASE_DOM"/>
    <property type="match status" value="1"/>
</dbReference>
<feature type="compositionally biased region" description="Low complexity" evidence="4">
    <location>
        <begin position="1698"/>
        <end position="1709"/>
    </location>
</feature>
<feature type="compositionally biased region" description="Low complexity" evidence="4">
    <location>
        <begin position="1012"/>
        <end position="1021"/>
    </location>
</feature>
<keyword evidence="3" id="KW-0175">Coiled coil</keyword>
<evidence type="ECO:0000259" key="5">
    <source>
        <dbReference type="PROSITE" id="PS50011"/>
    </source>
</evidence>
<dbReference type="GO" id="GO:0005524">
    <property type="term" value="F:ATP binding"/>
    <property type="evidence" value="ECO:0007669"/>
    <property type="project" value="UniProtKB-KW"/>
</dbReference>
<feature type="region of interest" description="Disordered" evidence="4">
    <location>
        <begin position="1050"/>
        <end position="1096"/>
    </location>
</feature>
<dbReference type="STRING" id="60517.A0A158R7Z6"/>
<evidence type="ECO:0000256" key="2">
    <source>
        <dbReference type="ARBA" id="ARBA00022840"/>
    </source>
</evidence>
<proteinExistence type="predicted"/>
<sequence length="1807" mass="195552">MDYKVIDRVGDCRFVHGLQHSEKTSISEGIHLPTSVKVYVIWSGKRSLGFFVFKVRMKTVRGQNMADYERGQELSREATVLARLSHPNIIHVYHLVKHADLRILVTEWIDGLPLENFIRLFFHRCLPESITRLYCRQMVSAIIAMQRKHILLREIAIKSLMITRDFRCIKLTDFSSALCFPLRKDVTSSTCSPEFTAPELIQENLEAVGPEAVSWPLGVVLYYMLVGELPFQSPYYDHKRRERLLRFALRGLSPNHTAAISSLTPACQLLIRQLLEPRAIIRIPICELCTNAWITDSGSQPFQPFSPCTAHIIASLETVSKLTPSTSYKGATVTSNHQPTEKLEAPVNRGLVNRVKDMFARNEDYESSADTRGNEWLLANDVEINDTNMHSEPTDTNTAFGEQKCNNTTEVSSNSLCLLSIKIKAIAEKFNIFYRIAQCLTTGFSIKGVYLVDHTTPGWPQLESASFTAFMDSTMMKRLHVSDSEVGNLDSSVSKSALHSINWWWCPILLRNLGSCCCNGSGEVFIGSQLDKKAFRRALMVSIETFERKMMGQRPPQGKTEAVSSLISCKSEYPSFYDISSSVITFPPLEAFDQLIKLNPPPIASTTFRIKKSKHSINAFGVVVMRKTNQLQTPEDSSRLVREFTERLRRSSMRASVRSKPSLPNLSGNLPNTASWGGKKKVSPNATCSDATASGDVWPLLTDPPLLRKNEPSQWPTPAELAGTSRNDTINDFSIPNSWNAPGTSLALRTLGESEERSDSWPPLDTAQTSNPIDPVSIPRAITGSGSLVSGDNAFNSRQRIQSVTGGKPRNESFTTWGSSIDGDFSAFASKLFALQHVLFELCLDFLENFMDLHDHHIDQHLPPTSDSKTITNCQQPGDAVCSSVSDSGNHIDGQREAAVVINTLINSKECWGQQPVDQTTPWDMALLNEELASASPAAASSGNHNPTGLLGDAVSLAMKQRRPIRSSSGIANAGVSLESNVWSSEPPTGTGIWEMHYESLGDRSGRWKQPSSSSSTATVGVVGGGGSGSRLDIIASPPGSHRILSSFMGPSPIQQQQQGRGGFQNSFFPSQTQQRFGQAAQQPPPGSGRGVFGPNGMLSAGTTAGGGFKSQASAIAQGSAGWSLPLTPDGQSPLDDTKRFLAPSGPWGSEGRGLGKQQQQQLSLSDTTRWPSPLAPPSSASIDSIPPSSAPAAPLSWQGGMDPRKFVPWSQQTAVTPQPPSAAAPQRFHLRQNTSVLPTAAPSSASASASASSTSTQPLRLLAPNANHQHHAHSHHTPSATTALLRTDIARQLMLLGFHDDAGALLSDNGVEDLEKFLYDLRERTGGMHPGLNQLINSVSTVLMAAGSGGPADLQQQQQLGPPPQAFDLFDNRSSTVTSHLGKQHFASRQNSASPSETLGQLLMRVTHLQAAIAQLDKKKRELNMKHSQLRKMNMGGPTAHHSNSMLQEFAMQQAQISQQIEAQEAQLGQVRLQIAFLTRLTTGGGGGIGNEDSTAAAAAATAAMLMRLRSGGGGGVGPPPTRMMNHPMGAFGGSGPRGSGMLLNTPPPSTDLAPRLADLKLSMDVGRRMPWEGGGGGVWDIPSPHQFSHVSSSNTFLNSDPTSNVFPLTSSTLGDRRWTTSNSSPDFQQPPAPSPSNTTAVAAAANAIWNASWLLLSDLMPQFSLEVLRISITTALDQQQQQQNVVLGDGSGGASNTGSASSTSTSSYEIHPNLPARYVLVGFLNPADASAVSTFLSSNANSTIKLANNVAIISPAEAMAKLQEIKTLDDELQQQQQQQTPSQQQTPQQQGTQLTWPPTNVPASE</sequence>
<dbReference type="GO" id="GO:0035556">
    <property type="term" value="P:intracellular signal transduction"/>
    <property type="evidence" value="ECO:0007669"/>
    <property type="project" value="TreeGrafter"/>
</dbReference>
<evidence type="ECO:0000256" key="3">
    <source>
        <dbReference type="SAM" id="Coils"/>
    </source>
</evidence>
<dbReference type="GO" id="GO:0004674">
    <property type="term" value="F:protein serine/threonine kinase activity"/>
    <property type="evidence" value="ECO:0007669"/>
    <property type="project" value="TreeGrafter"/>
</dbReference>
<evidence type="ECO:0000313" key="6">
    <source>
        <dbReference type="EMBL" id="VDK33743.1"/>
    </source>
</evidence>
<dbReference type="WBParaSite" id="TASK_0000463301-mRNA-1">
    <property type="protein sequence ID" value="TASK_0000463301-mRNA-1"/>
    <property type="gene ID" value="TASK_0000463301"/>
</dbReference>
<protein>
    <submittedName>
        <fullName evidence="8">Protein kinase domain-containing protein</fullName>
    </submittedName>
</protein>
<keyword evidence="7" id="KW-1185">Reference proteome</keyword>
<dbReference type="OrthoDB" id="6258734at2759"/>
<keyword evidence="2" id="KW-0067">ATP-binding</keyword>
<feature type="region of interest" description="Disordered" evidence="4">
    <location>
        <begin position="651"/>
        <end position="696"/>
    </location>
</feature>
<feature type="domain" description="Protein kinase" evidence="5">
    <location>
        <begin position="3"/>
        <end position="294"/>
    </location>
</feature>
<dbReference type="Proteomes" id="UP000282613">
    <property type="component" value="Unassembled WGS sequence"/>
</dbReference>
<accession>A0A158R7Z6</accession>
<organism evidence="8">
    <name type="scientific">Taenia asiatica</name>
    <name type="common">Asian tapeworm</name>
    <dbReference type="NCBI Taxonomy" id="60517"/>
    <lineage>
        <taxon>Eukaryota</taxon>
        <taxon>Metazoa</taxon>
        <taxon>Spiralia</taxon>
        <taxon>Lophotrochozoa</taxon>
        <taxon>Platyhelminthes</taxon>
        <taxon>Cestoda</taxon>
        <taxon>Eucestoda</taxon>
        <taxon>Cyclophyllidea</taxon>
        <taxon>Taeniidae</taxon>
        <taxon>Taenia</taxon>
    </lineage>
</organism>
<feature type="region of interest" description="Disordered" evidence="4">
    <location>
        <begin position="1688"/>
        <end position="1710"/>
    </location>
</feature>
<dbReference type="Gene3D" id="1.10.510.10">
    <property type="entry name" value="Transferase(Phosphotransferase) domain 1"/>
    <property type="match status" value="1"/>
</dbReference>
<reference evidence="8" key="1">
    <citation type="submission" date="2016-04" db="UniProtKB">
        <authorList>
            <consortium name="WormBaseParasite"/>
        </authorList>
    </citation>
    <scope>IDENTIFICATION</scope>
</reference>
<dbReference type="InterPro" id="IPR011009">
    <property type="entry name" value="Kinase-like_dom_sf"/>
</dbReference>
<feature type="compositionally biased region" description="Low complexity" evidence="4">
    <location>
        <begin position="1071"/>
        <end position="1082"/>
    </location>
</feature>
<evidence type="ECO:0000256" key="1">
    <source>
        <dbReference type="ARBA" id="ARBA00022741"/>
    </source>
</evidence>
<dbReference type="GO" id="GO:0005737">
    <property type="term" value="C:cytoplasm"/>
    <property type="evidence" value="ECO:0007669"/>
    <property type="project" value="TreeGrafter"/>
</dbReference>
<feature type="coiled-coil region" evidence="3">
    <location>
        <begin position="1407"/>
        <end position="1468"/>
    </location>
</feature>
<reference evidence="6 7" key="2">
    <citation type="submission" date="2018-11" db="EMBL/GenBank/DDBJ databases">
        <authorList>
            <consortium name="Pathogen Informatics"/>
        </authorList>
    </citation>
    <scope>NUCLEOTIDE SEQUENCE [LARGE SCALE GENOMIC DNA]</scope>
</reference>
<dbReference type="SMART" id="SM00220">
    <property type="entry name" value="S_TKc"/>
    <property type="match status" value="1"/>
</dbReference>
<evidence type="ECO:0000256" key="4">
    <source>
        <dbReference type="SAM" id="MobiDB-lite"/>
    </source>
</evidence>